<dbReference type="GeneID" id="39612813"/>
<feature type="signal peptide" evidence="6">
    <location>
        <begin position="1"/>
        <end position="25"/>
    </location>
</feature>
<organism evidence="8 9">
    <name type="scientific">Verticillium nonalfalfae</name>
    <dbReference type="NCBI Taxonomy" id="1051616"/>
    <lineage>
        <taxon>Eukaryota</taxon>
        <taxon>Fungi</taxon>
        <taxon>Dikarya</taxon>
        <taxon>Ascomycota</taxon>
        <taxon>Pezizomycotina</taxon>
        <taxon>Sordariomycetes</taxon>
        <taxon>Hypocreomycetidae</taxon>
        <taxon>Glomerellales</taxon>
        <taxon>Plectosphaerellaceae</taxon>
        <taxon>Verticillium</taxon>
    </lineage>
</organism>
<dbReference type="AlphaFoldDB" id="A0A3M9Y4L1"/>
<evidence type="ECO:0000259" key="7">
    <source>
        <dbReference type="Pfam" id="PF08314"/>
    </source>
</evidence>
<comment type="subcellular location">
    <subcellularLocation>
        <location evidence="1">Endoplasmic reticulum</location>
    </subcellularLocation>
</comment>
<evidence type="ECO:0000256" key="2">
    <source>
        <dbReference type="ARBA" id="ARBA00022448"/>
    </source>
</evidence>
<sequence length="924" mass="101223">MSLILSPPKLVLLAVHLATIADVNSLAYLTSRYPAVLRKDIILRILLTYLPETIPSAEYVDFLQELESGEFDDHEANGLNYATVHDLNDEEAAKKVRKLRLLPLSDGKGSTDANEDHITSFLYRRAYRVDEEAGLLAQLPVLLAPFLHHSHDLRTWVISTLLPLLRRNYEYYPQGAVANTLVDFQKLPDNIAVGVLLSNTGANGDLSTVGRDLRGLVGPWLHDNTRWISAMSADSSLQLAISAGTNTEGLLCPGWEQVLEWLTAHAARSWRVAVAAVEQYNGPEDVDLGEYDGIWLREEQQQYLDRRYARAILACAYIMPEANPEALQGAYQMVSKVMELLGNDSSTSLEQDVYNLQTVADLDSELFSSPKNTAYMRDDLLHESNPLTSPSLKAARLLQALILSAYLFTQAGHPCSIKSAGDLAFIQDEREQKMEATKLIHTIVNRAPRNDESYWTKSRRQILWLRDWGAKSSSEGSGSGVLGRVTSSFLEAEILKGLLANNQYSLAASLYEGAEQSLSQQALQDTILGAALNAYDNATNPNRTRGGLKKCDEIINAFPQTIGKSLPARQRIDALLKATHALSDYRLVLKQGEPFSPVVLRVHADPLSIISKVLEQNKKSYTQMQDLLEVGYNMVKAGLTTKSSHGAAVSGEVIDAHVLRAEERIVAMCIEAALREDDFETAYSYVVSRISERGGTPARITSDPDEEWPWRSALLAGQYVRTARTIQPTHLGTASGNPEIRHLEQRIDCLSTALRIAPAAQLQEILKTFRRCEEQLDSAVKAEAALEADEDDLHGMPGGFGTPAPARRVLAVPGVGGSTAPPSKASGADEAPMSLFDLSRATARAASRNFAALSSLQQSSGGGKTPQSEGPANDHETEGYEDDHHRLRKRDQLREAAMGTLTSGVGWLIGAPASGGGEQRDRDD</sequence>
<evidence type="ECO:0000313" key="9">
    <source>
        <dbReference type="Proteomes" id="UP000267145"/>
    </source>
</evidence>
<proteinExistence type="predicted"/>
<dbReference type="PANTHER" id="PTHR40787:SF3">
    <property type="entry name" value="PROTEIN TRANSPORT PROTEIN SEC39"/>
    <property type="match status" value="1"/>
</dbReference>
<feature type="region of interest" description="Disordered" evidence="5">
    <location>
        <begin position="854"/>
        <end position="924"/>
    </location>
</feature>
<feature type="compositionally biased region" description="Basic and acidic residues" evidence="5">
    <location>
        <begin position="872"/>
        <end position="894"/>
    </location>
</feature>
<accession>A0A3M9Y4L1</accession>
<gene>
    <name evidence="8" type="ORF">D7B24_009124</name>
</gene>
<feature type="chain" id="PRO_5018141923" description="Sec39 domain-containing protein" evidence="6">
    <location>
        <begin position="26"/>
        <end position="924"/>
    </location>
</feature>
<dbReference type="Proteomes" id="UP000267145">
    <property type="component" value="Unassembled WGS sequence"/>
</dbReference>
<feature type="domain" description="Sec39" evidence="7">
    <location>
        <begin position="11"/>
        <end position="787"/>
    </location>
</feature>
<evidence type="ECO:0000256" key="4">
    <source>
        <dbReference type="ARBA" id="ARBA00022927"/>
    </source>
</evidence>
<reference evidence="8 9" key="1">
    <citation type="submission" date="2018-10" db="EMBL/GenBank/DDBJ databases">
        <title>Genome sequence of Verticillium nonalfalfae VnAa140.</title>
        <authorList>
            <person name="Stajich J.E."/>
            <person name="Kasson M.T."/>
        </authorList>
    </citation>
    <scope>NUCLEOTIDE SEQUENCE [LARGE SCALE GENOMIC DNA]</scope>
    <source>
        <strain evidence="8 9">VnAa140</strain>
    </source>
</reference>
<dbReference type="GO" id="GO:0015031">
    <property type="term" value="P:protein transport"/>
    <property type="evidence" value="ECO:0007669"/>
    <property type="project" value="UniProtKB-KW"/>
</dbReference>
<evidence type="ECO:0000256" key="3">
    <source>
        <dbReference type="ARBA" id="ARBA00022824"/>
    </source>
</evidence>
<dbReference type="GO" id="GO:0006890">
    <property type="term" value="P:retrograde vesicle-mediated transport, Golgi to endoplasmic reticulum"/>
    <property type="evidence" value="ECO:0007669"/>
    <property type="project" value="InterPro"/>
</dbReference>
<keyword evidence="9" id="KW-1185">Reference proteome</keyword>
<evidence type="ECO:0000256" key="1">
    <source>
        <dbReference type="ARBA" id="ARBA00004240"/>
    </source>
</evidence>
<evidence type="ECO:0000313" key="8">
    <source>
        <dbReference type="EMBL" id="RNJ54942.1"/>
    </source>
</evidence>
<evidence type="ECO:0000256" key="6">
    <source>
        <dbReference type="SAM" id="SignalP"/>
    </source>
</evidence>
<evidence type="ECO:0000256" key="5">
    <source>
        <dbReference type="SAM" id="MobiDB-lite"/>
    </source>
</evidence>
<dbReference type="GO" id="GO:0005783">
    <property type="term" value="C:endoplasmic reticulum"/>
    <property type="evidence" value="ECO:0007669"/>
    <property type="project" value="UniProtKB-SubCell"/>
</dbReference>
<name>A0A3M9Y4L1_9PEZI</name>
<comment type="caution">
    <text evidence="8">The sequence shown here is derived from an EMBL/GenBank/DDBJ whole genome shotgun (WGS) entry which is preliminary data.</text>
</comment>
<keyword evidence="6" id="KW-0732">Signal</keyword>
<dbReference type="PANTHER" id="PTHR40787">
    <property type="entry name" value="SECRETED PROTEIN"/>
    <property type="match status" value="1"/>
</dbReference>
<protein>
    <recommendedName>
        <fullName evidence="7">Sec39 domain-containing protein</fullName>
    </recommendedName>
</protein>
<dbReference type="InterPro" id="IPR013244">
    <property type="entry name" value="Sec39_domain"/>
</dbReference>
<dbReference type="RefSeq" id="XP_028493100.1">
    <property type="nucleotide sequence ID" value="XM_028643202.1"/>
</dbReference>
<keyword evidence="4" id="KW-0653">Protein transport</keyword>
<dbReference type="EMBL" id="RBVV01000089">
    <property type="protein sequence ID" value="RNJ54942.1"/>
    <property type="molecule type" value="Genomic_DNA"/>
</dbReference>
<dbReference type="Pfam" id="PF08314">
    <property type="entry name" value="Sec39"/>
    <property type="match status" value="1"/>
</dbReference>
<keyword evidence="2" id="KW-0813">Transport</keyword>
<keyword evidence="3" id="KW-0256">Endoplasmic reticulum</keyword>